<dbReference type="RefSeq" id="WP_345700615.1">
    <property type="nucleotide sequence ID" value="NZ_BAABIS010000001.1"/>
</dbReference>
<sequence length="153" mass="17297">MDETSDARAELDRLGRALRGQLVALVKDLTVRVHLRRLSLDEPEVADRREPLRYHYATVYQGDRPATVTAAETASRASRLLRAAGWEVTVSEEDDDGRRWRVVVAHRDGNRIRIGTCDEVPAVAFRGRTPALVIRPPRPPASRADRLRARRGR</sequence>
<proteinExistence type="predicted"/>
<evidence type="ECO:0000313" key="2">
    <source>
        <dbReference type="EMBL" id="GAA4877357.1"/>
    </source>
</evidence>
<keyword evidence="3" id="KW-1185">Reference proteome</keyword>
<accession>A0ABP9EP35</accession>
<protein>
    <submittedName>
        <fullName evidence="2">Uncharacterized protein</fullName>
    </submittedName>
</protein>
<feature type="region of interest" description="Disordered" evidence="1">
    <location>
        <begin position="134"/>
        <end position="153"/>
    </location>
</feature>
<evidence type="ECO:0000256" key="1">
    <source>
        <dbReference type="SAM" id="MobiDB-lite"/>
    </source>
</evidence>
<comment type="caution">
    <text evidence="2">The sequence shown here is derived from an EMBL/GenBank/DDBJ whole genome shotgun (WGS) entry which is preliminary data.</text>
</comment>
<dbReference type="Proteomes" id="UP001501752">
    <property type="component" value="Unassembled WGS sequence"/>
</dbReference>
<dbReference type="EMBL" id="BAABIS010000001">
    <property type="protein sequence ID" value="GAA4877357.1"/>
    <property type="molecule type" value="Genomic_DNA"/>
</dbReference>
<name>A0ABP9EP35_9ACTN</name>
<evidence type="ECO:0000313" key="3">
    <source>
        <dbReference type="Proteomes" id="UP001501752"/>
    </source>
</evidence>
<organism evidence="2 3">
    <name type="scientific">Kitasatospora terrestris</name>
    <dbReference type="NCBI Taxonomy" id="258051"/>
    <lineage>
        <taxon>Bacteria</taxon>
        <taxon>Bacillati</taxon>
        <taxon>Actinomycetota</taxon>
        <taxon>Actinomycetes</taxon>
        <taxon>Kitasatosporales</taxon>
        <taxon>Streptomycetaceae</taxon>
        <taxon>Kitasatospora</taxon>
    </lineage>
</organism>
<gene>
    <name evidence="2" type="ORF">GCM10023235_66630</name>
</gene>
<reference evidence="3" key="1">
    <citation type="journal article" date="2019" name="Int. J. Syst. Evol. Microbiol.">
        <title>The Global Catalogue of Microorganisms (GCM) 10K type strain sequencing project: providing services to taxonomists for standard genome sequencing and annotation.</title>
        <authorList>
            <consortium name="The Broad Institute Genomics Platform"/>
            <consortium name="The Broad Institute Genome Sequencing Center for Infectious Disease"/>
            <person name="Wu L."/>
            <person name="Ma J."/>
        </authorList>
    </citation>
    <scope>NUCLEOTIDE SEQUENCE [LARGE SCALE GENOMIC DNA]</scope>
    <source>
        <strain evidence="3">JCM 13006</strain>
    </source>
</reference>